<proteinExistence type="predicted"/>
<sequence length="59" mass="6678">MEENHNKNNRNLNLGSENSIDLKSTLPDWLMGFFSPSMICAVADINDDLLEGYPTDDDF</sequence>
<accession>A0A495LZL2</accession>
<keyword evidence="2" id="KW-1185">Reference proteome</keyword>
<protein>
    <submittedName>
        <fullName evidence="1">Uncharacterized protein</fullName>
    </submittedName>
</protein>
<dbReference type="EMBL" id="RBLC01000005">
    <property type="protein sequence ID" value="RKS19196.1"/>
    <property type="molecule type" value="Genomic_DNA"/>
</dbReference>
<evidence type="ECO:0000313" key="2">
    <source>
        <dbReference type="Proteomes" id="UP000277579"/>
    </source>
</evidence>
<reference evidence="1 2" key="1">
    <citation type="submission" date="2018-10" db="EMBL/GenBank/DDBJ databases">
        <title>Genomic Encyclopedia of Archaeal and Bacterial Type Strains, Phase II (KMG-II): from individual species to whole genera.</title>
        <authorList>
            <person name="Goeker M."/>
        </authorList>
    </citation>
    <scope>NUCLEOTIDE SEQUENCE [LARGE SCALE GENOMIC DNA]</scope>
    <source>
        <strain evidence="1 2">DSM 29537</strain>
    </source>
</reference>
<gene>
    <name evidence="1" type="ORF">CLV94_3147</name>
</gene>
<evidence type="ECO:0000313" key="1">
    <source>
        <dbReference type="EMBL" id="RKS19196.1"/>
    </source>
</evidence>
<comment type="caution">
    <text evidence="1">The sequence shown here is derived from an EMBL/GenBank/DDBJ whole genome shotgun (WGS) entry which is preliminary data.</text>
</comment>
<organism evidence="1 2">
    <name type="scientific">Flavobacterium endophyticum</name>
    <dbReference type="NCBI Taxonomy" id="1540163"/>
    <lineage>
        <taxon>Bacteria</taxon>
        <taxon>Pseudomonadati</taxon>
        <taxon>Bacteroidota</taxon>
        <taxon>Flavobacteriia</taxon>
        <taxon>Flavobacteriales</taxon>
        <taxon>Flavobacteriaceae</taxon>
        <taxon>Flavobacterium</taxon>
    </lineage>
</organism>
<dbReference type="Proteomes" id="UP000277579">
    <property type="component" value="Unassembled WGS sequence"/>
</dbReference>
<dbReference type="AlphaFoldDB" id="A0A495LZL2"/>
<name>A0A495LZL2_9FLAO</name>